<dbReference type="PROSITE" id="PS51873">
    <property type="entry name" value="TRIAD"/>
    <property type="match status" value="1"/>
</dbReference>
<sequence length="1562" mass="171899">MTTVTESSVTSIIFTGMNYNSANSDCTFTIAPSLEGALYVDLVIEYLPVFQGDMYIYDSQGNSIVSASQLSTGWVAPLRIYNFPITFVWDGTSDNFSNFYIRLGYNAIRYNPNTKGFPPRPSIRFEPPYNTMMGNVKNDTDAVVFMHQAQAKIVSPSITLDDKEMLNPYLKYQYVISAEPSDSKRLVMPPILTCTALDLPHHGDNITVYDGPSDTSPVIAVLKGTECPSEWISGTTSTMTLVLQTSETSHEGSYELSYFADGEAPRCSNNAPLEFEERSGIFSDGTNSLSEMWRTSFCTWMIKPRGAGRGNVTLTFNRIGIKNSATVEVWEGFEEDDAKLLWNCEGCGLVSPPKLESREGGFLIKTRSQNVAGSGDIDSFGFEAEYYTALEDKDDVGSGDRNTHLLMGTLPSFALPKITEGSYEWIVSPTGLGDEAHPGVGGDVEVSVGVSKMSFPCPPGASSPLPTIAMTTTTPAGVSTLSDITCGATEAPKDWISSTSPISVVLDTAGYKIPEHQIEFGFFSRTPHYSCGFPENENPGIFSHRSFGITDGSLWDNKMGENLDCWWKIDPRDSSGLTLVFNDLDVRGGSLEIASESTGSVIWSCEDCTLPPSKISHPSSVLIRFKTGVDNNPNMQFGKGFQMLYYGLGDGGVGGGRETLGAISDARLAPPTVSATSNLSPPLDDYWITVTASTMGIVVSVLEVDLPASGAVSVYTGTPMNPVFVKNLTDSTGDWVVLSETVHFRFRSDSNFVFAAAYSSYYPENSETSTCGLTDVEGSWGVVTHTSGSFLFNDGSEIAPSSGQSCMYYVDPANPDTRTVFLSFSRLEELGGWDMLRVDEFMEGGFNETGIDYVWNINLGVDEAKAPEALRIGRTRGEPCGETPGLRDNSNGLIQQVHSLDIMKTCGFLKRGNSSRVELVGINGGNRAGNVSLDISTIQRYDERNGGAGAMRFYGKKDASGAGDPVCMHNFSLYSSSASANGSSGAGLNDTVPASALCQYKITSERKESKYITLDISAMDMPPGSSVAIYEGTSDLGRPLFMCGPENVYEETWGVYAPRGPIPKRPVFEFPGSVIKYTPFWWTGYEYFSRLVAAEEFCNVIPEKVLTSKCGKMFVRMEHNKTFSVARGWSVEELDNGVFEGVFGWEELKTQTELELNVPWDRCYDDEGWGVKPVEYVQPLWEKVLILIGYALAALVTVGAVGGTYYYFEVWLPNQQIQINKPVKMAKAKKIPHASYTPIWNSVLNKMLKTGECTICFGDEKTFKLPGCKHEVCLDCLRSYIHTALGDASMFPIKCPMHHTGCLTVFEPKFAQRVLNRDEFERFNLFNDRAVYGDGMACIFCGNFVIFPDRMGGVMVACPYCRQRFCMKCKVAWHVGVDCMEEGKDDLEEWRKLHGATRCPGCFKVIEKDDPETCNHMVHKAVDSIPCVQERTDFCYCCGLEVTPDYPHFELMNPGVNHFPDGVYNDCRRGGHTARIIPVDFTAPEHITAEDRLLATTPAAEGTEIELGGMARHRRVHQQRRRTEHRYRPDNEAAQGAGAGGAASRLRRHTPSPERRRNSTMG</sequence>
<dbReference type="PROSITE" id="PS00518">
    <property type="entry name" value="ZF_RING_1"/>
    <property type="match status" value="1"/>
</dbReference>
<name>A0A9W7FEQ3_9STRA</name>
<dbReference type="InterPro" id="IPR031127">
    <property type="entry name" value="E3_UB_ligase_RBR"/>
</dbReference>
<dbReference type="InterPro" id="IPR013083">
    <property type="entry name" value="Znf_RING/FYVE/PHD"/>
</dbReference>
<comment type="caution">
    <text evidence="13">The sequence shown here is derived from an EMBL/GenBank/DDBJ whole genome shotgun (WGS) entry which is preliminary data.</text>
</comment>
<dbReference type="SUPFAM" id="SSF49854">
    <property type="entry name" value="Spermadhesin, CUB domain"/>
    <property type="match status" value="2"/>
</dbReference>
<keyword evidence="8" id="KW-0862">Zinc</keyword>
<evidence type="ECO:0000259" key="11">
    <source>
        <dbReference type="PROSITE" id="PS50089"/>
    </source>
</evidence>
<keyword evidence="5" id="KW-0677">Repeat</keyword>
<dbReference type="CDD" id="cd20335">
    <property type="entry name" value="BRcat_RBR"/>
    <property type="match status" value="1"/>
</dbReference>
<protein>
    <recommendedName>
        <fullName evidence="2">RBR-type E3 ubiquitin transferase</fullName>
        <ecNumber evidence="2">2.3.2.31</ecNumber>
    </recommendedName>
</protein>
<gene>
    <name evidence="13" type="ORF">TrRE_jg3075</name>
</gene>
<dbReference type="Gene3D" id="2.60.120.290">
    <property type="entry name" value="Spermadhesin, CUB domain"/>
    <property type="match status" value="1"/>
</dbReference>
<organism evidence="13 14">
    <name type="scientific">Triparma retinervis</name>
    <dbReference type="NCBI Taxonomy" id="2557542"/>
    <lineage>
        <taxon>Eukaryota</taxon>
        <taxon>Sar</taxon>
        <taxon>Stramenopiles</taxon>
        <taxon>Ochrophyta</taxon>
        <taxon>Bolidophyceae</taxon>
        <taxon>Parmales</taxon>
        <taxon>Triparmaceae</taxon>
        <taxon>Triparma</taxon>
    </lineage>
</organism>
<evidence type="ECO:0000313" key="14">
    <source>
        <dbReference type="Proteomes" id="UP001165082"/>
    </source>
</evidence>
<comment type="catalytic activity">
    <reaction evidence="1">
        <text>[E2 ubiquitin-conjugating enzyme]-S-ubiquitinyl-L-cysteine + [acceptor protein]-L-lysine = [E2 ubiquitin-conjugating enzyme]-L-cysteine + [acceptor protein]-N(6)-ubiquitinyl-L-lysine.</text>
        <dbReference type="EC" id="2.3.2.31"/>
    </reaction>
</comment>
<dbReference type="InterPro" id="IPR017907">
    <property type="entry name" value="Znf_RING_CS"/>
</dbReference>
<keyword evidence="4" id="KW-0479">Metal-binding</keyword>
<dbReference type="PROSITE" id="PS50089">
    <property type="entry name" value="ZF_RING_2"/>
    <property type="match status" value="1"/>
</dbReference>
<dbReference type="GO" id="GO:0008270">
    <property type="term" value="F:zinc ion binding"/>
    <property type="evidence" value="ECO:0007669"/>
    <property type="project" value="UniProtKB-KW"/>
</dbReference>
<dbReference type="InterPro" id="IPR035914">
    <property type="entry name" value="Sperma_CUB_dom_sf"/>
</dbReference>
<dbReference type="PANTHER" id="PTHR11685">
    <property type="entry name" value="RBR FAMILY RING FINGER AND IBR DOMAIN-CONTAINING"/>
    <property type="match status" value="1"/>
</dbReference>
<feature type="compositionally biased region" description="Basic residues" evidence="10">
    <location>
        <begin position="1513"/>
        <end position="1525"/>
    </location>
</feature>
<proteinExistence type="predicted"/>
<evidence type="ECO:0000256" key="5">
    <source>
        <dbReference type="ARBA" id="ARBA00022737"/>
    </source>
</evidence>
<dbReference type="OrthoDB" id="10009520at2759"/>
<evidence type="ECO:0000256" key="8">
    <source>
        <dbReference type="ARBA" id="ARBA00022833"/>
    </source>
</evidence>
<evidence type="ECO:0000256" key="1">
    <source>
        <dbReference type="ARBA" id="ARBA00001798"/>
    </source>
</evidence>
<dbReference type="GO" id="GO:0016567">
    <property type="term" value="P:protein ubiquitination"/>
    <property type="evidence" value="ECO:0007669"/>
    <property type="project" value="InterPro"/>
</dbReference>
<dbReference type="EMBL" id="BRXZ01000391">
    <property type="protein sequence ID" value="GMI10766.1"/>
    <property type="molecule type" value="Genomic_DNA"/>
</dbReference>
<accession>A0A9W7FEQ3</accession>
<dbReference type="Proteomes" id="UP001165082">
    <property type="component" value="Unassembled WGS sequence"/>
</dbReference>
<keyword evidence="6 9" id="KW-0863">Zinc-finger</keyword>
<dbReference type="InterPro" id="IPR044066">
    <property type="entry name" value="TRIAD_supradom"/>
</dbReference>
<feature type="domain" description="RING-type" evidence="11">
    <location>
        <begin position="1253"/>
        <end position="1299"/>
    </location>
</feature>
<evidence type="ECO:0000256" key="10">
    <source>
        <dbReference type="SAM" id="MobiDB-lite"/>
    </source>
</evidence>
<feature type="compositionally biased region" description="Basic and acidic residues" evidence="10">
    <location>
        <begin position="1551"/>
        <end position="1562"/>
    </location>
</feature>
<dbReference type="SUPFAM" id="SSF57850">
    <property type="entry name" value="RING/U-box"/>
    <property type="match status" value="2"/>
</dbReference>
<keyword evidence="14" id="KW-1185">Reference proteome</keyword>
<evidence type="ECO:0000256" key="4">
    <source>
        <dbReference type="ARBA" id="ARBA00022723"/>
    </source>
</evidence>
<reference evidence="13" key="1">
    <citation type="submission" date="2022-07" db="EMBL/GenBank/DDBJ databases">
        <title>Genome analysis of Parmales, a sister group of diatoms, reveals the evolutionary specialization of diatoms from phago-mixotrophs to photoautotrophs.</title>
        <authorList>
            <person name="Ban H."/>
            <person name="Sato S."/>
            <person name="Yoshikawa S."/>
            <person name="Kazumasa Y."/>
            <person name="Nakamura Y."/>
            <person name="Ichinomiya M."/>
            <person name="Saitoh K."/>
            <person name="Sato N."/>
            <person name="Blanc-Mathieu R."/>
            <person name="Endo H."/>
            <person name="Kuwata A."/>
            <person name="Ogata H."/>
        </authorList>
    </citation>
    <scope>NUCLEOTIDE SEQUENCE</scope>
</reference>
<dbReference type="EC" id="2.3.2.31" evidence="2"/>
<evidence type="ECO:0000256" key="7">
    <source>
        <dbReference type="ARBA" id="ARBA00022786"/>
    </source>
</evidence>
<keyword evidence="7" id="KW-0833">Ubl conjugation pathway</keyword>
<evidence type="ECO:0000313" key="13">
    <source>
        <dbReference type="EMBL" id="GMI10766.1"/>
    </source>
</evidence>
<dbReference type="Pfam" id="PF01485">
    <property type="entry name" value="IBR"/>
    <property type="match status" value="1"/>
</dbReference>
<keyword evidence="3" id="KW-0808">Transferase</keyword>
<dbReference type="InterPro" id="IPR002867">
    <property type="entry name" value="IBR_dom"/>
</dbReference>
<dbReference type="Gene3D" id="3.30.40.10">
    <property type="entry name" value="Zinc/RING finger domain, C3HC4 (zinc finger)"/>
    <property type="match status" value="1"/>
</dbReference>
<evidence type="ECO:0000256" key="3">
    <source>
        <dbReference type="ARBA" id="ARBA00022679"/>
    </source>
</evidence>
<dbReference type="SMART" id="SM00647">
    <property type="entry name" value="IBR"/>
    <property type="match status" value="1"/>
</dbReference>
<feature type="domain" description="RING-type" evidence="12">
    <location>
        <begin position="1249"/>
        <end position="1462"/>
    </location>
</feature>
<dbReference type="InterPro" id="IPR001841">
    <property type="entry name" value="Znf_RING"/>
</dbReference>
<dbReference type="GO" id="GO:0061630">
    <property type="term" value="F:ubiquitin protein ligase activity"/>
    <property type="evidence" value="ECO:0007669"/>
    <property type="project" value="UniProtKB-EC"/>
</dbReference>
<evidence type="ECO:0000256" key="6">
    <source>
        <dbReference type="ARBA" id="ARBA00022771"/>
    </source>
</evidence>
<evidence type="ECO:0000256" key="9">
    <source>
        <dbReference type="PROSITE-ProRule" id="PRU00175"/>
    </source>
</evidence>
<evidence type="ECO:0000256" key="2">
    <source>
        <dbReference type="ARBA" id="ARBA00012251"/>
    </source>
</evidence>
<feature type="region of interest" description="Disordered" evidence="10">
    <location>
        <begin position="1513"/>
        <end position="1562"/>
    </location>
</feature>
<evidence type="ECO:0000259" key="12">
    <source>
        <dbReference type="PROSITE" id="PS51873"/>
    </source>
</evidence>